<dbReference type="InterPro" id="IPR032675">
    <property type="entry name" value="LRR_dom_sf"/>
</dbReference>
<gene>
    <name evidence="1" type="ORF">VKT23_012881</name>
</gene>
<dbReference type="SUPFAM" id="SSF52047">
    <property type="entry name" value="RNI-like"/>
    <property type="match status" value="1"/>
</dbReference>
<evidence type="ECO:0008006" key="3">
    <source>
        <dbReference type="Google" id="ProtNLM"/>
    </source>
</evidence>
<name>A0ABR1J794_9AGAR</name>
<protein>
    <recommendedName>
        <fullName evidence="3">F-box domain-containing protein</fullName>
    </recommendedName>
</protein>
<evidence type="ECO:0000313" key="1">
    <source>
        <dbReference type="EMBL" id="KAK7450572.1"/>
    </source>
</evidence>
<organism evidence="1 2">
    <name type="scientific">Marasmiellus scandens</name>
    <dbReference type="NCBI Taxonomy" id="2682957"/>
    <lineage>
        <taxon>Eukaryota</taxon>
        <taxon>Fungi</taxon>
        <taxon>Dikarya</taxon>
        <taxon>Basidiomycota</taxon>
        <taxon>Agaricomycotina</taxon>
        <taxon>Agaricomycetes</taxon>
        <taxon>Agaricomycetidae</taxon>
        <taxon>Agaricales</taxon>
        <taxon>Marasmiineae</taxon>
        <taxon>Omphalotaceae</taxon>
        <taxon>Marasmiellus</taxon>
    </lineage>
</organism>
<reference evidence="1 2" key="1">
    <citation type="submission" date="2024-01" db="EMBL/GenBank/DDBJ databases">
        <title>A draft genome for the cacao thread blight pathogen Marasmiellus scandens.</title>
        <authorList>
            <person name="Baruah I.K."/>
            <person name="Leung J."/>
            <person name="Bukari Y."/>
            <person name="Amoako-Attah I."/>
            <person name="Meinhardt L.W."/>
            <person name="Bailey B.A."/>
            <person name="Cohen S.P."/>
        </authorList>
    </citation>
    <scope>NUCLEOTIDE SEQUENCE [LARGE SCALE GENOMIC DNA]</scope>
    <source>
        <strain evidence="1 2">GH-19</strain>
    </source>
</reference>
<evidence type="ECO:0000313" key="2">
    <source>
        <dbReference type="Proteomes" id="UP001498398"/>
    </source>
</evidence>
<dbReference type="Gene3D" id="3.80.10.10">
    <property type="entry name" value="Ribonuclease Inhibitor"/>
    <property type="match status" value="1"/>
</dbReference>
<dbReference type="EMBL" id="JBANRG010000033">
    <property type="protein sequence ID" value="KAK7450572.1"/>
    <property type="molecule type" value="Genomic_DNA"/>
</dbReference>
<accession>A0ABR1J794</accession>
<keyword evidence="2" id="KW-1185">Reference proteome</keyword>
<proteinExistence type="predicted"/>
<sequence length="433" mass="49321">MAILSQELVDYILDFLHTSVPSLSSSSLVCRAWLPTTRYHLFRTPVLYQVSLGRSPKDNTAPFLRLLDLPLCTFRHTIQGCVLNIQREAVFRRCIDALAKHTTLNGTLLIAHWQSLGDIGLINDLQIPQRFSSIRSFAYSTLGDTWSSNLAQLIVSLPHLESLSIFTNIRNDMRGTLPIHDQQQQVVLSKLTKLRLRMSNPSELLHWMLSLPGYTPRMETLDIVIYNNTSTGWGLVEALGPFLVANSNTLKYLSLGMQYNFDLQLPSGSENKVIQSLEIGSLPNLRYLTLQTHDIDALCHTATRFLKSHPHALERLTLNLVPIISREWSYDETHTRLRLKESFDRKYTSKVMLLYIHVLCPIRGHVPSDEDNLARAQNLLGDILPDWENMGKLTVRVVQGEQWQEDSLEKVNKTIWGSTNVPFTRVLTRIGTL</sequence>
<comment type="caution">
    <text evidence="1">The sequence shown here is derived from an EMBL/GenBank/DDBJ whole genome shotgun (WGS) entry which is preliminary data.</text>
</comment>
<dbReference type="Proteomes" id="UP001498398">
    <property type="component" value="Unassembled WGS sequence"/>
</dbReference>